<sequence>MRNSPKFFGPYKVIEKIGPMAYKLELLVGTSIHPVFHVSQLKKMIGEHVNVYPTTQYLTTQYLTETHERKVVPQEGVDYRKDESGKREVLISWEGLPQHEVTWENMKKCRCYIQIFT</sequence>
<accession>A0A5D3D7S7</accession>
<dbReference type="InterPro" id="IPR023780">
    <property type="entry name" value="Chromo_domain"/>
</dbReference>
<organism evidence="2 3">
    <name type="scientific">Cucumis melo var. makuwa</name>
    <name type="common">Oriental melon</name>
    <dbReference type="NCBI Taxonomy" id="1194695"/>
    <lineage>
        <taxon>Eukaryota</taxon>
        <taxon>Viridiplantae</taxon>
        <taxon>Streptophyta</taxon>
        <taxon>Embryophyta</taxon>
        <taxon>Tracheophyta</taxon>
        <taxon>Spermatophyta</taxon>
        <taxon>Magnoliopsida</taxon>
        <taxon>eudicotyledons</taxon>
        <taxon>Gunneridae</taxon>
        <taxon>Pentapetalae</taxon>
        <taxon>rosids</taxon>
        <taxon>fabids</taxon>
        <taxon>Cucurbitales</taxon>
        <taxon>Cucurbitaceae</taxon>
        <taxon>Benincaseae</taxon>
        <taxon>Cucumis</taxon>
    </lineage>
</organism>
<dbReference type="InterPro" id="IPR000953">
    <property type="entry name" value="Chromo/chromo_shadow_dom"/>
</dbReference>
<evidence type="ECO:0000313" key="2">
    <source>
        <dbReference type="EMBL" id="TYK19605.1"/>
    </source>
</evidence>
<gene>
    <name evidence="2" type="ORF">E5676_scaffold9G00100</name>
</gene>
<name>A0A5D3D7S7_CUCMM</name>
<proteinExistence type="predicted"/>
<dbReference type="InterPro" id="IPR056924">
    <property type="entry name" value="SH3_Tf2-1"/>
</dbReference>
<dbReference type="Pfam" id="PF00385">
    <property type="entry name" value="Chromo"/>
    <property type="match status" value="1"/>
</dbReference>
<feature type="domain" description="Chromo" evidence="1">
    <location>
        <begin position="65"/>
        <end position="117"/>
    </location>
</feature>
<dbReference type="Gene3D" id="2.40.50.40">
    <property type="match status" value="1"/>
</dbReference>
<dbReference type="PANTHER" id="PTHR46148">
    <property type="entry name" value="CHROMO DOMAIN-CONTAINING PROTEIN"/>
    <property type="match status" value="1"/>
</dbReference>
<dbReference type="PANTHER" id="PTHR46148:SF52">
    <property type="entry name" value="OS04G0603800 PROTEIN"/>
    <property type="match status" value="1"/>
</dbReference>
<evidence type="ECO:0000313" key="3">
    <source>
        <dbReference type="Proteomes" id="UP000321947"/>
    </source>
</evidence>
<dbReference type="InterPro" id="IPR016197">
    <property type="entry name" value="Chromo-like_dom_sf"/>
</dbReference>
<dbReference type="Proteomes" id="UP000321947">
    <property type="component" value="Unassembled WGS sequence"/>
</dbReference>
<dbReference type="Pfam" id="PF24626">
    <property type="entry name" value="SH3_Tf2-1"/>
    <property type="match status" value="1"/>
</dbReference>
<reference evidence="2 3" key="1">
    <citation type="submission" date="2019-08" db="EMBL/GenBank/DDBJ databases">
        <title>Draft genome sequences of two oriental melons (Cucumis melo L. var makuwa).</title>
        <authorList>
            <person name="Kwon S.-Y."/>
        </authorList>
    </citation>
    <scope>NUCLEOTIDE SEQUENCE [LARGE SCALE GENOMIC DNA]</scope>
    <source>
        <strain evidence="3">cv. Chang Bougi</strain>
        <tissue evidence="2">Leaf</tissue>
    </source>
</reference>
<dbReference type="AlphaFoldDB" id="A0A5D3D7S7"/>
<protein>
    <submittedName>
        <fullName evidence="2">Soluble inorganic pyrophosphatase 1</fullName>
    </submittedName>
</protein>
<dbReference type="EMBL" id="SSTD01006822">
    <property type="protein sequence ID" value="TYK19605.1"/>
    <property type="molecule type" value="Genomic_DNA"/>
</dbReference>
<evidence type="ECO:0000259" key="1">
    <source>
        <dbReference type="PROSITE" id="PS50013"/>
    </source>
</evidence>
<dbReference type="PROSITE" id="PS50013">
    <property type="entry name" value="CHROMO_2"/>
    <property type="match status" value="1"/>
</dbReference>
<comment type="caution">
    <text evidence="2">The sequence shown here is derived from an EMBL/GenBank/DDBJ whole genome shotgun (WGS) entry which is preliminary data.</text>
</comment>
<dbReference type="SUPFAM" id="SSF54160">
    <property type="entry name" value="Chromo domain-like"/>
    <property type="match status" value="1"/>
</dbReference>